<keyword evidence="2" id="KW-1185">Reference proteome</keyword>
<dbReference type="RefSeq" id="WP_322185089.1">
    <property type="nucleotide sequence ID" value="NZ_JAXLPB010000001.1"/>
</dbReference>
<name>A0ABU5HXB1_9HYPH</name>
<evidence type="ECO:0000313" key="1">
    <source>
        <dbReference type="EMBL" id="MDY8107775.1"/>
    </source>
</evidence>
<dbReference type="Proteomes" id="UP001294412">
    <property type="component" value="Unassembled WGS sequence"/>
</dbReference>
<comment type="caution">
    <text evidence="1">The sequence shown here is derived from an EMBL/GenBank/DDBJ whole genome shotgun (WGS) entry which is preliminary data.</text>
</comment>
<proteinExistence type="predicted"/>
<reference evidence="1 2" key="1">
    <citation type="submission" date="2023-12" db="EMBL/GenBank/DDBJ databases">
        <title>Description of Novel Strain Fulvimarina sp. 2208YS6-2-32 isolated from Uroteuthis (Photololigo) edulis.</title>
        <authorList>
            <person name="Park J.-S."/>
        </authorList>
    </citation>
    <scope>NUCLEOTIDE SEQUENCE [LARGE SCALE GENOMIC DNA]</scope>
    <source>
        <strain evidence="1 2">2208YS6-2-32</strain>
    </source>
</reference>
<organism evidence="1 2">
    <name type="scientific">Fulvimarina uroteuthidis</name>
    <dbReference type="NCBI Taxonomy" id="3098149"/>
    <lineage>
        <taxon>Bacteria</taxon>
        <taxon>Pseudomonadati</taxon>
        <taxon>Pseudomonadota</taxon>
        <taxon>Alphaproteobacteria</taxon>
        <taxon>Hyphomicrobiales</taxon>
        <taxon>Aurantimonadaceae</taxon>
        <taxon>Fulvimarina</taxon>
    </lineage>
</organism>
<gene>
    <name evidence="1" type="ORF">U0C82_01265</name>
</gene>
<evidence type="ECO:0000313" key="2">
    <source>
        <dbReference type="Proteomes" id="UP001294412"/>
    </source>
</evidence>
<sequence>MQHLKVHACAAYGAHADDDHQQVSELLVSVAAEMRAIAEGIEDLGGAIMENADTAPDASIRLQEIDRSAQILTNLSCLLERVSSSICDDNRFSDVSLRETMLMSDLYARLSKNRAPAKDPSAHDDCDFF</sequence>
<protein>
    <submittedName>
        <fullName evidence="1">Uncharacterized protein</fullName>
    </submittedName>
</protein>
<dbReference type="EMBL" id="JAXLPB010000001">
    <property type="protein sequence ID" value="MDY8107775.1"/>
    <property type="molecule type" value="Genomic_DNA"/>
</dbReference>
<accession>A0ABU5HXB1</accession>